<proteinExistence type="predicted"/>
<name>A0A482TJU3_9EURY</name>
<gene>
    <name evidence="2" type="ORF">ELS19_09945</name>
</gene>
<accession>A0A482TJU3</accession>
<sequence length="59" mass="6243">MSGVAEQRYTMTTSPLARRHSLSNLKKERFAGSAIAGGLSNTSTFLGDQAVRSFGPPSV</sequence>
<dbReference type="AlphaFoldDB" id="A0A482TJU3"/>
<feature type="region of interest" description="Disordered" evidence="1">
    <location>
        <begin position="1"/>
        <end position="20"/>
    </location>
</feature>
<dbReference type="RefSeq" id="WP_006054000.1">
    <property type="nucleotide sequence ID" value="NZ_RZHH01000002.1"/>
</dbReference>
<protein>
    <submittedName>
        <fullName evidence="2">Uncharacterized protein</fullName>
    </submittedName>
</protein>
<evidence type="ECO:0000256" key="1">
    <source>
        <dbReference type="SAM" id="MobiDB-lite"/>
    </source>
</evidence>
<dbReference type="EMBL" id="RZHH01000002">
    <property type="protein sequence ID" value="RYJ14253.1"/>
    <property type="molecule type" value="Genomic_DNA"/>
</dbReference>
<evidence type="ECO:0000313" key="3">
    <source>
        <dbReference type="Proteomes" id="UP000294028"/>
    </source>
</evidence>
<dbReference type="GeneID" id="9993005"/>
<organism evidence="2 3">
    <name type="scientific">Halogeometricum borinquense</name>
    <dbReference type="NCBI Taxonomy" id="60847"/>
    <lineage>
        <taxon>Archaea</taxon>
        <taxon>Methanobacteriati</taxon>
        <taxon>Methanobacteriota</taxon>
        <taxon>Stenosarchaea group</taxon>
        <taxon>Halobacteria</taxon>
        <taxon>Halobacteriales</taxon>
        <taxon>Haloferacaceae</taxon>
        <taxon>Halogeometricum</taxon>
    </lineage>
</organism>
<reference evidence="2 3" key="1">
    <citation type="submission" date="2018-12" db="EMBL/GenBank/DDBJ databases">
        <title>Genome analysis provides insights into bioremediation potentialities of Halogeometricum borinquense strain N11.</title>
        <authorList>
            <person name="Najjari A."/>
            <person name="Youssef N."/>
            <person name="Fhoula I."/>
            <person name="Ben Dhia O."/>
            <person name="Mahjoubi M."/>
            <person name="Ouzari H.I."/>
            <person name="Cherif A."/>
        </authorList>
    </citation>
    <scope>NUCLEOTIDE SEQUENCE [LARGE SCALE GENOMIC DNA]</scope>
    <source>
        <strain evidence="2 3">N11</strain>
    </source>
</reference>
<comment type="caution">
    <text evidence="2">The sequence shown here is derived from an EMBL/GenBank/DDBJ whole genome shotgun (WGS) entry which is preliminary data.</text>
</comment>
<evidence type="ECO:0000313" key="2">
    <source>
        <dbReference type="EMBL" id="RYJ14253.1"/>
    </source>
</evidence>
<dbReference type="Proteomes" id="UP000294028">
    <property type="component" value="Unassembled WGS sequence"/>
</dbReference>